<evidence type="ECO:0000313" key="1">
    <source>
        <dbReference type="EMBL" id="QGF23345.1"/>
    </source>
</evidence>
<dbReference type="EMBL" id="CP045725">
    <property type="protein sequence ID" value="QGF23345.1"/>
    <property type="molecule type" value="Genomic_DNA"/>
</dbReference>
<sequence length="255" mass="27505">MLSGSLEGRRLTARAEPNRLTVNVDGVEVALDADQSRRAAKVIGRIWATTYADRRPDELVIGVAPTRTPFTLLPTPGGEVAAGAEEAEALEPATVIDLLPLTAPVEARPQPARPGGTYVAAYVSPEEAASLVAEVLDAGIRNFVEHHELVATPTRYGVPELRAGAGWRVRVRSGTIDITVLDAWRAEPAVRDYTLQLLRLLDAAYGEPWGCSCDSRGRLSRTWRVGEMAVRAGAAGTAVVIEVTRFEDLIIYHFG</sequence>
<proteinExistence type="predicted"/>
<dbReference type="Proteomes" id="UP000386847">
    <property type="component" value="Chromosome"/>
</dbReference>
<accession>A0A5Q2FF59</accession>
<gene>
    <name evidence="1" type="ORF">Rai3103_06355</name>
</gene>
<reference evidence="1 2" key="1">
    <citation type="submission" date="2019-10" db="EMBL/GenBank/DDBJ databases">
        <title>Genomic analysis of Raineyella sp. CBA3103.</title>
        <authorList>
            <person name="Roh S.W."/>
        </authorList>
    </citation>
    <scope>NUCLEOTIDE SEQUENCE [LARGE SCALE GENOMIC DNA]</scope>
    <source>
        <strain evidence="1 2">CBA3103</strain>
    </source>
</reference>
<dbReference type="AlphaFoldDB" id="A0A5Q2FF59"/>
<dbReference type="KEGG" id="rain:Rai3103_06355"/>
<evidence type="ECO:0000313" key="2">
    <source>
        <dbReference type="Proteomes" id="UP000386847"/>
    </source>
</evidence>
<name>A0A5Q2FF59_9ACTN</name>
<protein>
    <submittedName>
        <fullName evidence="1">Uncharacterized protein</fullName>
    </submittedName>
</protein>
<keyword evidence="2" id="KW-1185">Reference proteome</keyword>
<organism evidence="1 2">
    <name type="scientific">Raineyella fluvialis</name>
    <dbReference type="NCBI Taxonomy" id="2662261"/>
    <lineage>
        <taxon>Bacteria</taxon>
        <taxon>Bacillati</taxon>
        <taxon>Actinomycetota</taxon>
        <taxon>Actinomycetes</taxon>
        <taxon>Propionibacteriales</taxon>
        <taxon>Propionibacteriaceae</taxon>
        <taxon>Raineyella</taxon>
    </lineage>
</organism>